<organism evidence="9 10">
    <name type="scientific">Hucho hucho</name>
    <name type="common">huchen</name>
    <dbReference type="NCBI Taxonomy" id="62062"/>
    <lineage>
        <taxon>Eukaryota</taxon>
        <taxon>Metazoa</taxon>
        <taxon>Chordata</taxon>
        <taxon>Craniata</taxon>
        <taxon>Vertebrata</taxon>
        <taxon>Euteleostomi</taxon>
        <taxon>Actinopterygii</taxon>
        <taxon>Neopterygii</taxon>
        <taxon>Teleostei</taxon>
        <taxon>Protacanthopterygii</taxon>
        <taxon>Salmoniformes</taxon>
        <taxon>Salmonidae</taxon>
        <taxon>Salmoninae</taxon>
        <taxon>Hucho</taxon>
    </lineage>
</organism>
<comment type="catalytic activity">
    <reaction evidence="3">
        <text>3,3'-diiodo-L-thyronine sulfate + iodide + A + H(+) = 3,3',5-triiodo-L-thyronine sulfate + AH2</text>
        <dbReference type="Rhea" id="RHEA:83751"/>
        <dbReference type="ChEBI" id="CHEBI:13193"/>
        <dbReference type="ChEBI" id="CHEBI:15378"/>
        <dbReference type="ChEBI" id="CHEBI:16382"/>
        <dbReference type="ChEBI" id="CHEBI:17499"/>
        <dbReference type="ChEBI" id="CHEBI:176511"/>
        <dbReference type="ChEBI" id="CHEBI:176515"/>
    </reaction>
    <physiologicalReaction direction="right-to-left" evidence="3">
        <dbReference type="Rhea" id="RHEA:83753"/>
    </physiologicalReaction>
</comment>
<comment type="catalytic activity">
    <reaction evidence="5">
        <text>3,3'-diiodo-L-thyronine sulfate + iodide + A + H(+) = 3,3',5'-triiodo-L-thyronine sulfate + AH2</text>
        <dbReference type="Rhea" id="RHEA:83831"/>
        <dbReference type="ChEBI" id="CHEBI:13193"/>
        <dbReference type="ChEBI" id="CHEBI:15378"/>
        <dbReference type="ChEBI" id="CHEBI:16382"/>
        <dbReference type="ChEBI" id="CHEBI:17499"/>
        <dbReference type="ChEBI" id="CHEBI:176513"/>
        <dbReference type="ChEBI" id="CHEBI:176515"/>
    </reaction>
    <physiologicalReaction direction="right-to-left" evidence="5">
        <dbReference type="Rhea" id="RHEA:83833"/>
    </physiologicalReaction>
</comment>
<reference evidence="9" key="3">
    <citation type="submission" date="2025-09" db="UniProtKB">
        <authorList>
            <consortium name="Ensembl"/>
        </authorList>
    </citation>
    <scope>IDENTIFICATION</scope>
</reference>
<dbReference type="Pfam" id="PF00837">
    <property type="entry name" value="T4_deiodinase"/>
    <property type="match status" value="1"/>
</dbReference>
<evidence type="ECO:0000256" key="2">
    <source>
        <dbReference type="ARBA" id="ARBA00093202"/>
    </source>
</evidence>
<evidence type="ECO:0000313" key="9">
    <source>
        <dbReference type="Ensembl" id="ENSHHUP00000032091.1"/>
    </source>
</evidence>
<comment type="catalytic activity">
    <reaction evidence="4">
        <text>3'-iodothyronamine + iodide + A + H(+) = 3',5'-diiodothyronamine + AH2</text>
        <dbReference type="Rhea" id="RHEA:83803"/>
        <dbReference type="ChEBI" id="CHEBI:13193"/>
        <dbReference type="ChEBI" id="CHEBI:15378"/>
        <dbReference type="ChEBI" id="CHEBI:16382"/>
        <dbReference type="ChEBI" id="CHEBI:17499"/>
        <dbReference type="ChEBI" id="CHEBI:233339"/>
        <dbReference type="ChEBI" id="CHEBI:233342"/>
    </reaction>
    <physiologicalReaction direction="right-to-left" evidence="4">
        <dbReference type="Rhea" id="RHEA:83805"/>
    </physiologicalReaction>
</comment>
<proteinExistence type="inferred from homology"/>
<dbReference type="PANTHER" id="PTHR11781">
    <property type="entry name" value="IODOTHYRONINE DEIODINASE"/>
    <property type="match status" value="1"/>
</dbReference>
<evidence type="ECO:0000256" key="5">
    <source>
        <dbReference type="ARBA" id="ARBA00093219"/>
    </source>
</evidence>
<dbReference type="Gene3D" id="3.40.30.10">
    <property type="entry name" value="Glutaredoxin"/>
    <property type="match status" value="1"/>
</dbReference>
<reference evidence="9" key="2">
    <citation type="submission" date="2025-08" db="UniProtKB">
        <authorList>
            <consortium name="Ensembl"/>
        </authorList>
    </citation>
    <scope>IDENTIFICATION</scope>
</reference>
<evidence type="ECO:0000313" key="10">
    <source>
        <dbReference type="Proteomes" id="UP000314982"/>
    </source>
</evidence>
<keyword evidence="10" id="KW-1185">Reference proteome</keyword>
<evidence type="ECO:0000256" key="8">
    <source>
        <dbReference type="RuleBase" id="RU000676"/>
    </source>
</evidence>
<evidence type="ECO:0000256" key="7">
    <source>
        <dbReference type="ARBA" id="ARBA00093242"/>
    </source>
</evidence>
<comment type="catalytic activity">
    <reaction evidence="6">
        <text>3,3'-diiodothyronamine + iodide + A + H(+) = 3,3',5'-triiodothyronamine + AH2</text>
        <dbReference type="Rhea" id="RHEA:83795"/>
        <dbReference type="ChEBI" id="CHEBI:13193"/>
        <dbReference type="ChEBI" id="CHEBI:15378"/>
        <dbReference type="ChEBI" id="CHEBI:16382"/>
        <dbReference type="ChEBI" id="CHEBI:17499"/>
        <dbReference type="ChEBI" id="CHEBI:233341"/>
        <dbReference type="ChEBI" id="CHEBI:233343"/>
    </reaction>
    <physiologicalReaction direction="right-to-left" evidence="6">
        <dbReference type="Rhea" id="RHEA:83797"/>
    </physiologicalReaction>
</comment>
<evidence type="ECO:0000256" key="6">
    <source>
        <dbReference type="ARBA" id="ARBA00093236"/>
    </source>
</evidence>
<dbReference type="Proteomes" id="UP000314982">
    <property type="component" value="Unassembled WGS sequence"/>
</dbReference>
<name>A0A4W5M099_9TELE</name>
<reference evidence="10" key="1">
    <citation type="submission" date="2018-06" db="EMBL/GenBank/DDBJ databases">
        <title>Genome assembly of Danube salmon.</title>
        <authorList>
            <person name="Macqueen D.J."/>
            <person name="Gundappa M.K."/>
        </authorList>
    </citation>
    <scope>NUCLEOTIDE SEQUENCE [LARGE SCALE GENOMIC DNA]</scope>
</reference>
<comment type="catalytic activity">
    <reaction evidence="2">
        <text>3,3',5'-triiodo-L-thyronine sulfate + iodide + A + H(+) = L-thyroxine sulfate + AH2</text>
        <dbReference type="Rhea" id="RHEA:83835"/>
        <dbReference type="ChEBI" id="CHEBI:13193"/>
        <dbReference type="ChEBI" id="CHEBI:15378"/>
        <dbReference type="ChEBI" id="CHEBI:16382"/>
        <dbReference type="ChEBI" id="CHEBI:17499"/>
        <dbReference type="ChEBI" id="CHEBI:176512"/>
        <dbReference type="ChEBI" id="CHEBI:176513"/>
    </reaction>
    <physiologicalReaction direction="right-to-left" evidence="2">
        <dbReference type="Rhea" id="RHEA:83837"/>
    </physiologicalReaction>
</comment>
<evidence type="ECO:0000256" key="1">
    <source>
        <dbReference type="ARBA" id="ARBA00093186"/>
    </source>
</evidence>
<accession>A0A4W5M099</accession>
<dbReference type="STRING" id="62062.ENSHHUP00000032091"/>
<comment type="catalytic activity">
    <reaction evidence="7">
        <text>3-iodothyronamine + iodide + A + H(+) = 3,3'-diiodothyronamine + AH2</text>
        <dbReference type="Rhea" id="RHEA:83827"/>
        <dbReference type="ChEBI" id="CHEBI:13193"/>
        <dbReference type="ChEBI" id="CHEBI:15378"/>
        <dbReference type="ChEBI" id="CHEBI:16382"/>
        <dbReference type="ChEBI" id="CHEBI:17499"/>
        <dbReference type="ChEBI" id="CHEBI:231647"/>
        <dbReference type="ChEBI" id="CHEBI:233341"/>
    </reaction>
    <physiologicalReaction direction="right-to-left" evidence="7">
        <dbReference type="Rhea" id="RHEA:83829"/>
    </physiologicalReaction>
</comment>
<comment type="catalytic activity">
    <reaction evidence="1">
        <text>3-iodo-L-thyronine + iodide + A + H(+) = 3,3'-diiodo-L-thyronine + AH2</text>
        <dbReference type="Rhea" id="RHEA:83783"/>
        <dbReference type="ChEBI" id="CHEBI:13193"/>
        <dbReference type="ChEBI" id="CHEBI:15378"/>
        <dbReference type="ChEBI" id="CHEBI:16382"/>
        <dbReference type="ChEBI" id="CHEBI:17499"/>
        <dbReference type="ChEBI" id="CHEBI:176514"/>
        <dbReference type="ChEBI" id="CHEBI:232627"/>
    </reaction>
    <physiologicalReaction direction="right-to-left" evidence="1">
        <dbReference type="Rhea" id="RHEA:83785"/>
    </physiologicalReaction>
</comment>
<keyword evidence="8" id="KW-0560">Oxidoreductase</keyword>
<comment type="function">
    <text evidence="8">Responsible for the deiodination of T4 (3,5,3',5'-tetraiodothyronine).</text>
</comment>
<dbReference type="GO" id="GO:0004800">
    <property type="term" value="F:thyroxine 5'-deiodinase activity"/>
    <property type="evidence" value="ECO:0007669"/>
    <property type="project" value="InterPro"/>
</dbReference>
<keyword evidence="8" id="KW-0893">Thyroid hormones biosynthesis</keyword>
<sequence>MLVHVSINPIRDGLPIGDLTQFFFKFHSFFRLRMMEATFCLSVSDGWVFANKVDINKHQNLEECLAAAQFLVKEDPLCPVVVDERFYVQKAGKVIYKGKMGPWGYSPEEVRSFLEKMK</sequence>
<dbReference type="InterPro" id="IPR000643">
    <property type="entry name" value="Iodothyronine_deiodinase"/>
</dbReference>
<dbReference type="GO" id="GO:0042446">
    <property type="term" value="P:hormone biosynthetic process"/>
    <property type="evidence" value="ECO:0007669"/>
    <property type="project" value="UniProtKB-KW"/>
</dbReference>
<evidence type="ECO:0000256" key="3">
    <source>
        <dbReference type="ARBA" id="ARBA00093206"/>
    </source>
</evidence>
<dbReference type="PANTHER" id="PTHR11781:SF22">
    <property type="entry name" value="TYPE I IODOTHYRONINE DEIODINASE"/>
    <property type="match status" value="1"/>
</dbReference>
<dbReference type="GO" id="GO:0042404">
    <property type="term" value="P:thyroid hormone catabolic process"/>
    <property type="evidence" value="ECO:0007669"/>
    <property type="project" value="UniProtKB-ARBA"/>
</dbReference>
<keyword evidence="8" id="KW-0712">Selenocysteine</keyword>
<dbReference type="Ensembl" id="ENSHHUT00000033407.1">
    <property type="protein sequence ID" value="ENSHHUP00000032091.1"/>
    <property type="gene ID" value="ENSHHUG00000020371.1"/>
</dbReference>
<protein>
    <recommendedName>
        <fullName evidence="8">Iodothyronine deiodinase</fullName>
    </recommendedName>
</protein>
<evidence type="ECO:0000256" key="4">
    <source>
        <dbReference type="ARBA" id="ARBA00093210"/>
    </source>
</evidence>
<comment type="similarity">
    <text evidence="8">Belongs to the iodothyronine deiodinase family.</text>
</comment>
<dbReference type="AlphaFoldDB" id="A0A4W5M099"/>